<dbReference type="OrthoDB" id="10264707at2759"/>
<evidence type="ECO:0000259" key="1">
    <source>
        <dbReference type="PROSITE" id="PS51186"/>
    </source>
</evidence>
<dbReference type="Gene3D" id="3.40.630.30">
    <property type="match status" value="1"/>
</dbReference>
<name>A3LXW0_PICST</name>
<dbReference type="PANTHER" id="PTHR43138">
    <property type="entry name" value="ACETYLTRANSFERASE, GNAT FAMILY"/>
    <property type="match status" value="1"/>
</dbReference>
<dbReference type="PANTHER" id="PTHR43138:SF1">
    <property type="entry name" value="N-ACETYLTRANSFERASE ACA1"/>
    <property type="match status" value="1"/>
</dbReference>
<evidence type="ECO:0000313" key="2">
    <source>
        <dbReference type="EMBL" id="ABN67530.2"/>
    </source>
</evidence>
<organism evidence="2 3">
    <name type="scientific">Scheffersomyces stipitis (strain ATCC 58785 / CBS 6054 / NBRC 10063 / NRRL Y-11545)</name>
    <name type="common">Yeast</name>
    <name type="synonym">Pichia stipitis</name>
    <dbReference type="NCBI Taxonomy" id="322104"/>
    <lineage>
        <taxon>Eukaryota</taxon>
        <taxon>Fungi</taxon>
        <taxon>Dikarya</taxon>
        <taxon>Ascomycota</taxon>
        <taxon>Saccharomycotina</taxon>
        <taxon>Pichiomycetes</taxon>
        <taxon>Debaryomycetaceae</taxon>
        <taxon>Scheffersomyces</taxon>
    </lineage>
</organism>
<reference evidence="2 3" key="1">
    <citation type="journal article" date="2007" name="Nat. Biotechnol.">
        <title>Genome sequence of the lignocellulose-bioconverting and xylose-fermenting yeast Pichia stipitis.</title>
        <authorList>
            <person name="Jeffries T.W."/>
            <person name="Grigoriev I.V."/>
            <person name="Grimwood J."/>
            <person name="Laplaza J.M."/>
            <person name="Aerts A."/>
            <person name="Salamov A."/>
            <person name="Schmutz J."/>
            <person name="Lindquist E."/>
            <person name="Dehal P."/>
            <person name="Shapiro H."/>
            <person name="Jin Y.S."/>
            <person name="Passoth V."/>
            <person name="Richardson P.M."/>
        </authorList>
    </citation>
    <scope>NUCLEOTIDE SEQUENCE [LARGE SCALE GENOMIC DNA]</scope>
    <source>
        <strain evidence="3">ATCC 58785 / CBS 6054 / NBRC 10063 / NRRL Y-11545</strain>
    </source>
</reference>
<dbReference type="eggNOG" id="ENOG502QRFX">
    <property type="taxonomic scope" value="Eukaryota"/>
</dbReference>
<dbReference type="Pfam" id="PF00583">
    <property type="entry name" value="Acetyltransf_1"/>
    <property type="match status" value="1"/>
</dbReference>
<dbReference type="GO" id="GO:0005634">
    <property type="term" value="C:nucleus"/>
    <property type="evidence" value="ECO:0007669"/>
    <property type="project" value="TreeGrafter"/>
</dbReference>
<dbReference type="InterPro" id="IPR016181">
    <property type="entry name" value="Acyl_CoA_acyltransferase"/>
</dbReference>
<dbReference type="Proteomes" id="UP000002258">
    <property type="component" value="Chromosome 6"/>
</dbReference>
<protein>
    <recommendedName>
        <fullName evidence="1">N-acetyltransferase domain-containing protein</fullName>
    </recommendedName>
</protein>
<evidence type="ECO:0000313" key="3">
    <source>
        <dbReference type="Proteomes" id="UP000002258"/>
    </source>
</evidence>
<dbReference type="InterPro" id="IPR052742">
    <property type="entry name" value="Mito_N-acetyltransferase"/>
</dbReference>
<dbReference type="RefSeq" id="XP_001385559.2">
    <property type="nucleotide sequence ID" value="XM_001385522.1"/>
</dbReference>
<sequence>MSISGEKFDFLEQLPFADGKFEATGRITTPITFTLEKDSTKTVTLLPVHEYTEIPDNLVQVVQDEFNYIVEEGQTYPHHQTLTHDDFVKYWFSGFVAILIEGEHQSALDDDLKSLSVSQWRDIFLGNFYIKPNYIGRCSHVCNAGFVVNHEKRGLGLGKELGRKYLVWAPQLGYVYSVFNLVFETNIASLKIWDGLGFERIGYVKNVAVLKGHKHLVGAHMFGKDLVSEKGIEAAENGKV</sequence>
<dbReference type="KEGG" id="pic:PICST_47700"/>
<dbReference type="OMA" id="MEQPMAL"/>
<proteinExistence type="predicted"/>
<dbReference type="STRING" id="322104.A3LXW0"/>
<dbReference type="SUPFAM" id="SSF55729">
    <property type="entry name" value="Acyl-CoA N-acyltransferases (Nat)"/>
    <property type="match status" value="1"/>
</dbReference>
<accession>A3LXW0</accession>
<dbReference type="GeneID" id="4839843"/>
<dbReference type="HOGENOM" id="CLU_013985_42_1_1"/>
<dbReference type="PROSITE" id="PS51186">
    <property type="entry name" value="GNAT"/>
    <property type="match status" value="1"/>
</dbReference>
<dbReference type="InParanoid" id="A3LXW0"/>
<dbReference type="InterPro" id="IPR000182">
    <property type="entry name" value="GNAT_dom"/>
</dbReference>
<keyword evidence="3" id="KW-1185">Reference proteome</keyword>
<dbReference type="EMBL" id="CP000500">
    <property type="protein sequence ID" value="ABN67530.2"/>
    <property type="molecule type" value="Genomic_DNA"/>
</dbReference>
<feature type="domain" description="N-acetyltransferase" evidence="1">
    <location>
        <begin position="77"/>
        <end position="223"/>
    </location>
</feature>
<gene>
    <name evidence="2" type="ORF">PICST_47700</name>
</gene>
<dbReference type="AlphaFoldDB" id="A3LXW0"/>
<dbReference type="GO" id="GO:0016747">
    <property type="term" value="F:acyltransferase activity, transferring groups other than amino-acyl groups"/>
    <property type="evidence" value="ECO:0007669"/>
    <property type="project" value="InterPro"/>
</dbReference>